<accession>V6SU95</accession>
<gene>
    <name evidence="2" type="ORF">FLJC2902T_05300</name>
</gene>
<dbReference type="OrthoDB" id="1316617at2"/>
<dbReference type="AlphaFoldDB" id="V6SU95"/>
<organism evidence="2 3">
    <name type="scientific">Flavobacterium limnosediminis JC2902</name>
    <dbReference type="NCBI Taxonomy" id="1341181"/>
    <lineage>
        <taxon>Bacteria</taxon>
        <taxon>Pseudomonadati</taxon>
        <taxon>Bacteroidota</taxon>
        <taxon>Flavobacteriia</taxon>
        <taxon>Flavobacteriales</taxon>
        <taxon>Flavobacteriaceae</taxon>
        <taxon>Flavobacterium</taxon>
    </lineage>
</organism>
<evidence type="ECO:0000313" key="3">
    <source>
        <dbReference type="Proteomes" id="UP000018004"/>
    </source>
</evidence>
<keyword evidence="3" id="KW-1185">Reference proteome</keyword>
<dbReference type="RefSeq" id="WP_023578216.1">
    <property type="nucleotide sequence ID" value="NZ_AVGG01000001.1"/>
</dbReference>
<reference evidence="2 3" key="1">
    <citation type="submission" date="2013-08" db="EMBL/GenBank/DDBJ databases">
        <title>Flavobacterium limnosediminis JC2902 genome sequencing.</title>
        <authorList>
            <person name="Lee K."/>
            <person name="Yi H."/>
            <person name="Park S."/>
            <person name="Chun J."/>
        </authorList>
    </citation>
    <scope>NUCLEOTIDE SEQUENCE [LARGE SCALE GENOMIC DNA]</scope>
    <source>
        <strain evidence="2 3">JC2902</strain>
    </source>
</reference>
<dbReference type="eggNOG" id="ENOG5032H0I">
    <property type="taxonomic scope" value="Bacteria"/>
</dbReference>
<evidence type="ECO:0000256" key="1">
    <source>
        <dbReference type="SAM" id="SignalP"/>
    </source>
</evidence>
<proteinExistence type="predicted"/>
<dbReference type="EMBL" id="AVGG01000001">
    <property type="protein sequence ID" value="ESU30039.1"/>
    <property type="molecule type" value="Genomic_DNA"/>
</dbReference>
<sequence>MKKVLLAVTLMIGLAANAQISPKFNGDPEDFQDMKKRTLIVEVLEEDPKIIKKLDKPKKAEELKEYQTFIKEFNEDFRVFAPKYWKLNSNIEYKTTTEIDALQKSKNKSYAVLRFILLNDNGTHGLKTGLNVPALAYTRIESNRKAADSKIYLPYRALSKGKSLLEADYKYALETLQANINWIIKNDKTIHFDKYAEKMAEENCTKLKGKTILVPEYVLKDGRSKEQAIKNYGGNLKFVTDEEINNAFVNKTKNTAVLFVAPYGIVKGSMVIQISTLVYFKVVADCETGDVNYLYMPGGFSYGANVSDKMTETEFKTMGNCKIL</sequence>
<keyword evidence="1" id="KW-0732">Signal</keyword>
<dbReference type="Proteomes" id="UP000018004">
    <property type="component" value="Unassembled WGS sequence"/>
</dbReference>
<comment type="caution">
    <text evidence="2">The sequence shown here is derived from an EMBL/GenBank/DDBJ whole genome shotgun (WGS) entry which is preliminary data.</text>
</comment>
<protein>
    <submittedName>
        <fullName evidence="2">Uncharacterized protein</fullName>
    </submittedName>
</protein>
<dbReference type="PATRIC" id="fig|1341181.4.peg.526"/>
<dbReference type="STRING" id="1341181.FLJC2902T_05300"/>
<evidence type="ECO:0000313" key="2">
    <source>
        <dbReference type="EMBL" id="ESU30039.1"/>
    </source>
</evidence>
<feature type="signal peptide" evidence="1">
    <location>
        <begin position="1"/>
        <end position="18"/>
    </location>
</feature>
<feature type="chain" id="PRO_5004750984" evidence="1">
    <location>
        <begin position="19"/>
        <end position="324"/>
    </location>
</feature>
<name>V6SU95_9FLAO</name>